<dbReference type="RefSeq" id="WP_043188197.1">
    <property type="nucleotide sequence ID" value="NZ_CP009533.1"/>
</dbReference>
<dbReference type="CDD" id="cd03136">
    <property type="entry name" value="GATase1_AraC_ArgR_like"/>
    <property type="match status" value="1"/>
</dbReference>
<dbReference type="PANTHER" id="PTHR43280">
    <property type="entry name" value="ARAC-FAMILY TRANSCRIPTIONAL REGULATOR"/>
    <property type="match status" value="1"/>
</dbReference>
<dbReference type="Gene3D" id="1.10.10.60">
    <property type="entry name" value="Homeodomain-like"/>
    <property type="match status" value="1"/>
</dbReference>
<dbReference type="eggNOG" id="COG4977">
    <property type="taxonomic scope" value="Bacteria"/>
</dbReference>
<dbReference type="STRING" id="216142.LT40_07235"/>
<evidence type="ECO:0000256" key="3">
    <source>
        <dbReference type="ARBA" id="ARBA00023163"/>
    </source>
</evidence>
<dbReference type="AlphaFoldDB" id="A0A089YNN9"/>
<dbReference type="InterPro" id="IPR009057">
    <property type="entry name" value="Homeodomain-like_sf"/>
</dbReference>
<reference evidence="5 6" key="1">
    <citation type="journal article" date="2015" name="J. Biotechnol.">
        <title>Complete genome sequence of Pseudomonas rhizosphaerae IH5T (=DSM 16299T), a phosphate-solubilizing rhizobacterium for bacterial biofertilizer.</title>
        <authorList>
            <person name="Kwak Y."/>
            <person name="Jung B.K."/>
            <person name="Shin J.H."/>
        </authorList>
    </citation>
    <scope>NUCLEOTIDE SEQUENCE [LARGE SCALE GENOMIC DNA]</scope>
    <source>
        <strain evidence="5">DSM 16299</strain>
    </source>
</reference>
<protein>
    <submittedName>
        <fullName evidence="5">AraC family transcriptional regulator</fullName>
    </submittedName>
</protein>
<dbReference type="EMBL" id="CP009533">
    <property type="protein sequence ID" value="AIS17209.1"/>
    <property type="molecule type" value="Genomic_DNA"/>
</dbReference>
<organism evidence="5 6">
    <name type="scientific">Pseudomonas rhizosphaerae</name>
    <dbReference type="NCBI Taxonomy" id="216142"/>
    <lineage>
        <taxon>Bacteria</taxon>
        <taxon>Pseudomonadati</taxon>
        <taxon>Pseudomonadota</taxon>
        <taxon>Gammaproteobacteria</taxon>
        <taxon>Pseudomonadales</taxon>
        <taxon>Pseudomonadaceae</taxon>
        <taxon>Pseudomonas</taxon>
    </lineage>
</organism>
<keyword evidence="6" id="KW-1185">Reference proteome</keyword>
<gene>
    <name evidence="5" type="ORF">LT40_07235</name>
</gene>
<name>A0A089YNN9_9PSED</name>
<dbReference type="GO" id="GO:0043565">
    <property type="term" value="F:sequence-specific DNA binding"/>
    <property type="evidence" value="ECO:0007669"/>
    <property type="project" value="InterPro"/>
</dbReference>
<dbReference type="GO" id="GO:0003700">
    <property type="term" value="F:DNA-binding transcription factor activity"/>
    <property type="evidence" value="ECO:0007669"/>
    <property type="project" value="InterPro"/>
</dbReference>
<proteinExistence type="predicted"/>
<feature type="domain" description="HTH araC/xylS-type" evidence="4">
    <location>
        <begin position="237"/>
        <end position="335"/>
    </location>
</feature>
<dbReference type="PROSITE" id="PS01124">
    <property type="entry name" value="HTH_ARAC_FAMILY_2"/>
    <property type="match status" value="1"/>
</dbReference>
<dbReference type="SUPFAM" id="SSF52317">
    <property type="entry name" value="Class I glutamine amidotransferase-like"/>
    <property type="match status" value="1"/>
</dbReference>
<dbReference type="InterPro" id="IPR018060">
    <property type="entry name" value="HTH_AraC"/>
</dbReference>
<evidence type="ECO:0000313" key="5">
    <source>
        <dbReference type="EMBL" id="AIS17209.1"/>
    </source>
</evidence>
<keyword evidence="1" id="KW-0805">Transcription regulation</keyword>
<keyword evidence="3" id="KW-0804">Transcription</keyword>
<dbReference type="Gene3D" id="3.40.50.880">
    <property type="match status" value="1"/>
</dbReference>
<dbReference type="OrthoDB" id="9803764at2"/>
<evidence type="ECO:0000256" key="1">
    <source>
        <dbReference type="ARBA" id="ARBA00023015"/>
    </source>
</evidence>
<keyword evidence="2" id="KW-0238">DNA-binding</keyword>
<dbReference type="PANTHER" id="PTHR43280:SF2">
    <property type="entry name" value="HTH-TYPE TRANSCRIPTIONAL REGULATOR EXSA"/>
    <property type="match status" value="1"/>
</dbReference>
<dbReference type="KEGG" id="prh:LT40_07235"/>
<evidence type="ECO:0000256" key="2">
    <source>
        <dbReference type="ARBA" id="ARBA00023125"/>
    </source>
</evidence>
<evidence type="ECO:0000313" key="6">
    <source>
        <dbReference type="Proteomes" id="UP000029499"/>
    </source>
</evidence>
<dbReference type="InterPro" id="IPR029062">
    <property type="entry name" value="Class_I_gatase-like"/>
</dbReference>
<sequence length="337" mass="37377">MVERRIFSSTNRGKNLRYLDDVGIKDLPNLKVGFLLLENFSLPSFTQALDTLVTANLIRSNLYESSTFSIDGKEVMSDLGIVIKPDNILSSSSLDACALFVVCGGLRTPLRESPTMKALLLKASDRDIALGGLWSGAWFLATAGLLDAYQCAIHPEHRLALAEAAPLSSVTSESHVVDRNRYTAASPHGAFHMILDWVGRSHGAVLVEGISGLLAFEASRYRRSNATQRPNMTVPLREVVKLMETNLEEPLQLDQIALYVGKSRRQIERMFNTQLNTTPSKYYLELRVTEGRRLLQHSTLSIVQVAVTCGFVSPSHFSKCYTGYFGHSPSKELRLEV</sequence>
<dbReference type="SUPFAM" id="SSF46689">
    <property type="entry name" value="Homeodomain-like"/>
    <property type="match status" value="2"/>
</dbReference>
<dbReference type="SMART" id="SM00342">
    <property type="entry name" value="HTH_ARAC"/>
    <property type="match status" value="1"/>
</dbReference>
<dbReference type="InterPro" id="IPR002818">
    <property type="entry name" value="DJ-1/PfpI"/>
</dbReference>
<dbReference type="Pfam" id="PF12833">
    <property type="entry name" value="HTH_18"/>
    <property type="match status" value="1"/>
</dbReference>
<evidence type="ECO:0000259" key="4">
    <source>
        <dbReference type="PROSITE" id="PS01124"/>
    </source>
</evidence>
<accession>A0A089YNN9</accession>
<dbReference type="Proteomes" id="UP000029499">
    <property type="component" value="Chromosome"/>
</dbReference>
<dbReference type="Pfam" id="PF01965">
    <property type="entry name" value="DJ-1_PfpI"/>
    <property type="match status" value="1"/>
</dbReference>
<dbReference type="HOGENOM" id="CLU_000445_59_0_6"/>